<dbReference type="GO" id="GO:0004674">
    <property type="term" value="F:protein serine/threonine kinase activity"/>
    <property type="evidence" value="ECO:0007669"/>
    <property type="project" value="UniProtKB-KW"/>
</dbReference>
<evidence type="ECO:0000256" key="8">
    <source>
        <dbReference type="ARBA" id="ARBA00022741"/>
    </source>
</evidence>
<dbReference type="PROSITE" id="PS50011">
    <property type="entry name" value="PROTEIN_KINASE_DOM"/>
    <property type="match status" value="1"/>
</dbReference>
<evidence type="ECO:0000256" key="2">
    <source>
        <dbReference type="ARBA" id="ARBA00011534"/>
    </source>
</evidence>
<keyword evidence="6" id="KW-0723">Serine/threonine-protein kinase</keyword>
<reference evidence="17" key="2">
    <citation type="submission" date="2023-05" db="EMBL/GenBank/DDBJ databases">
        <authorList>
            <consortium name="Lawrence Berkeley National Laboratory"/>
            <person name="Steindorff A."/>
            <person name="Hensen N."/>
            <person name="Bonometti L."/>
            <person name="Westerberg I."/>
            <person name="Brannstrom I.O."/>
            <person name="Guillou S."/>
            <person name="Cros-Aarteil S."/>
            <person name="Calhoun S."/>
            <person name="Haridas S."/>
            <person name="Kuo A."/>
            <person name="Mondo S."/>
            <person name="Pangilinan J."/>
            <person name="Riley R."/>
            <person name="Labutti K."/>
            <person name="Andreopoulos B."/>
            <person name="Lipzen A."/>
            <person name="Chen C."/>
            <person name="Yanf M."/>
            <person name="Daum C."/>
            <person name="Ng V."/>
            <person name="Clum A."/>
            <person name="Ohm R."/>
            <person name="Martin F."/>
            <person name="Silar P."/>
            <person name="Natvig D."/>
            <person name="Lalanne C."/>
            <person name="Gautier V."/>
            <person name="Ament-Velasquez S.L."/>
            <person name="Kruys A."/>
            <person name="Hutchinson M.I."/>
            <person name="Powell A.J."/>
            <person name="Barry K."/>
            <person name="Miller A.N."/>
            <person name="Grigoriev I.V."/>
            <person name="Debuchy R."/>
            <person name="Gladieux P."/>
            <person name="Thoren M.H."/>
            <person name="Johannesson H."/>
        </authorList>
    </citation>
    <scope>NUCLEOTIDE SEQUENCE</scope>
    <source>
        <strain evidence="17">CBS 315.58</strain>
    </source>
</reference>
<comment type="caution">
    <text evidence="17">The sequence shown here is derived from an EMBL/GenBank/DDBJ whole genome shotgun (WGS) entry which is preliminary data.</text>
</comment>
<proteinExistence type="predicted"/>
<evidence type="ECO:0000256" key="7">
    <source>
        <dbReference type="ARBA" id="ARBA00022679"/>
    </source>
</evidence>
<dbReference type="EC" id="2.7.11.1" evidence="3"/>
<dbReference type="SMART" id="SM00220">
    <property type="entry name" value="S_TKc"/>
    <property type="match status" value="1"/>
</dbReference>
<comment type="subunit">
    <text evidence="2">Component of the EKC/KEOPS complex composed of at least BUD32, CGI121, GON7, KAE1 and PCC1; the whole complex dimerizes.</text>
</comment>
<evidence type="ECO:0000313" key="17">
    <source>
        <dbReference type="EMBL" id="KAK4194689.1"/>
    </source>
</evidence>
<dbReference type="GO" id="GO:0043484">
    <property type="term" value="P:regulation of RNA splicing"/>
    <property type="evidence" value="ECO:0007669"/>
    <property type="project" value="TreeGrafter"/>
</dbReference>
<feature type="compositionally biased region" description="Polar residues" evidence="15">
    <location>
        <begin position="1"/>
        <end position="26"/>
    </location>
</feature>
<keyword evidence="9 17" id="KW-0418">Kinase</keyword>
<dbReference type="AlphaFoldDB" id="A0AAN6X5Z1"/>
<evidence type="ECO:0000313" key="18">
    <source>
        <dbReference type="Proteomes" id="UP001303160"/>
    </source>
</evidence>
<comment type="catalytic activity">
    <reaction evidence="14">
        <text>L-seryl-[protein] + ATP = O-phospho-L-seryl-[protein] + ADP + H(+)</text>
        <dbReference type="Rhea" id="RHEA:17989"/>
        <dbReference type="Rhea" id="RHEA-COMP:9863"/>
        <dbReference type="Rhea" id="RHEA-COMP:11604"/>
        <dbReference type="ChEBI" id="CHEBI:15378"/>
        <dbReference type="ChEBI" id="CHEBI:29999"/>
        <dbReference type="ChEBI" id="CHEBI:30616"/>
        <dbReference type="ChEBI" id="CHEBI:83421"/>
        <dbReference type="ChEBI" id="CHEBI:456216"/>
        <dbReference type="EC" id="2.7.11.1"/>
    </reaction>
</comment>
<evidence type="ECO:0000256" key="10">
    <source>
        <dbReference type="ARBA" id="ARBA00022840"/>
    </source>
</evidence>
<name>A0AAN6X5Z1_9PEZI</name>
<keyword evidence="10" id="KW-0067">ATP-binding</keyword>
<evidence type="ECO:0000256" key="11">
    <source>
        <dbReference type="ARBA" id="ARBA00030980"/>
    </source>
</evidence>
<evidence type="ECO:0000256" key="15">
    <source>
        <dbReference type="SAM" id="MobiDB-lite"/>
    </source>
</evidence>
<keyword evidence="8" id="KW-0547">Nucleotide-binding</keyword>
<evidence type="ECO:0000256" key="4">
    <source>
        <dbReference type="ARBA" id="ARBA00013948"/>
    </source>
</evidence>
<comment type="function">
    <text evidence="1">Component of the EKC/KEOPS complex that is required for the formation of a threonylcarbamoyl group on adenosine at position 37 (t(6)A37) in tRNAs that read codons beginning with adenine. The complex is probably involved in the transfer of the threonylcarbamoyl moiety of threonylcarbamoyl-AMP (TC-AMP) to the N6 group of A37. BUD32 has ATPase activity in the context of the EKC/KEOPS complex and likely plays a supporting role to the catalytic subunit KAE1. The EKC/KEOPS complex also promotes both telomere uncapping and telomere elongation. The complex is required for efficient recruitment of transcriptional coactivators.</text>
</comment>
<dbReference type="PROSITE" id="PS00109">
    <property type="entry name" value="PROTEIN_KINASE_TYR"/>
    <property type="match status" value="1"/>
</dbReference>
<organism evidence="17 18">
    <name type="scientific">Triangularia verruculosa</name>
    <dbReference type="NCBI Taxonomy" id="2587418"/>
    <lineage>
        <taxon>Eukaryota</taxon>
        <taxon>Fungi</taxon>
        <taxon>Dikarya</taxon>
        <taxon>Ascomycota</taxon>
        <taxon>Pezizomycotina</taxon>
        <taxon>Sordariomycetes</taxon>
        <taxon>Sordariomycetidae</taxon>
        <taxon>Sordariales</taxon>
        <taxon>Podosporaceae</taxon>
        <taxon>Triangularia</taxon>
    </lineage>
</organism>
<evidence type="ECO:0000259" key="16">
    <source>
        <dbReference type="PROSITE" id="PS50011"/>
    </source>
</evidence>
<dbReference type="Gene3D" id="1.10.510.10">
    <property type="entry name" value="Transferase(Phosphotransferase) domain 1"/>
    <property type="match status" value="2"/>
</dbReference>
<keyword evidence="7" id="KW-0808">Transferase</keyword>
<dbReference type="InterPro" id="IPR011009">
    <property type="entry name" value="Kinase-like_dom_sf"/>
</dbReference>
<dbReference type="InterPro" id="IPR008266">
    <property type="entry name" value="Tyr_kinase_AS"/>
</dbReference>
<evidence type="ECO:0000256" key="12">
    <source>
        <dbReference type="ARBA" id="ARBA00033194"/>
    </source>
</evidence>
<sequence length="493" mass="54911">MSRYTTIQQPADSGYSQPSATSSNASLVHDQPQPSRNEKLYCPESWGRVEDPNLYCPGGFHPVTLGDRLGENGRFRVVAKLGNGAFGIYFWIHGPNGDHLCHVSPLYGPAIYHLHDLYSPCPSFLKDVCYQLVDSMAFLHQHGLCHGDFRPANILLSLLPGTDEWPEEEIIKLYGEPKTVAVHAVDEEGGWDYEIEPNVPSYLIEAGEFDLGSGACSSNIAVIDFGMAYFLDNPPTVCAIPFKLSSPEGIFSNERIGWPADMWSLACTLLYTATGSYPFGDDDHESTPWLVVEDMERLMGPMPLRYRPLLTTCVSAGRDLTEQQLTDPSRCATFTLPESGASTFKGNSGVIRNRIFVNHMIPWTSAEYEELANQDKTWKKTGRLPKFVRAAGAGGELTWSPSPLHDSEDGEALLDLLLSIFKWEPTERATAKKLLKHPWFENCRSHDGGSRGHLGRIGEETWMNRTVRRRVVWILCGLLVGVVSFRLRKSISG</sequence>
<reference evidence="17" key="1">
    <citation type="journal article" date="2023" name="Mol. Phylogenet. Evol.">
        <title>Genome-scale phylogeny and comparative genomics of the fungal order Sordariales.</title>
        <authorList>
            <person name="Hensen N."/>
            <person name="Bonometti L."/>
            <person name="Westerberg I."/>
            <person name="Brannstrom I.O."/>
            <person name="Guillou S."/>
            <person name="Cros-Aarteil S."/>
            <person name="Calhoun S."/>
            <person name="Haridas S."/>
            <person name="Kuo A."/>
            <person name="Mondo S."/>
            <person name="Pangilinan J."/>
            <person name="Riley R."/>
            <person name="LaButti K."/>
            <person name="Andreopoulos B."/>
            <person name="Lipzen A."/>
            <person name="Chen C."/>
            <person name="Yan M."/>
            <person name="Daum C."/>
            <person name="Ng V."/>
            <person name="Clum A."/>
            <person name="Steindorff A."/>
            <person name="Ohm R.A."/>
            <person name="Martin F."/>
            <person name="Silar P."/>
            <person name="Natvig D.O."/>
            <person name="Lalanne C."/>
            <person name="Gautier V."/>
            <person name="Ament-Velasquez S.L."/>
            <person name="Kruys A."/>
            <person name="Hutchinson M.I."/>
            <person name="Powell A.J."/>
            <person name="Barry K."/>
            <person name="Miller A.N."/>
            <person name="Grigoriev I.V."/>
            <person name="Debuchy R."/>
            <person name="Gladieux P."/>
            <person name="Hiltunen Thoren M."/>
            <person name="Johannesson H."/>
        </authorList>
    </citation>
    <scope>NUCLEOTIDE SEQUENCE</scope>
    <source>
        <strain evidence="17">CBS 315.58</strain>
    </source>
</reference>
<dbReference type="InterPro" id="IPR000719">
    <property type="entry name" value="Prot_kinase_dom"/>
</dbReference>
<dbReference type="PANTHER" id="PTHR45646:SF11">
    <property type="entry name" value="SERINE_THREONINE-PROTEIN KINASE DOA"/>
    <property type="match status" value="1"/>
</dbReference>
<evidence type="ECO:0000256" key="1">
    <source>
        <dbReference type="ARBA" id="ARBA00003747"/>
    </source>
</evidence>
<evidence type="ECO:0000256" key="9">
    <source>
        <dbReference type="ARBA" id="ARBA00022777"/>
    </source>
</evidence>
<feature type="non-terminal residue" evidence="17">
    <location>
        <position position="493"/>
    </location>
</feature>
<dbReference type="EMBL" id="MU864045">
    <property type="protein sequence ID" value="KAK4194689.1"/>
    <property type="molecule type" value="Genomic_DNA"/>
</dbReference>
<dbReference type="Gene3D" id="3.30.200.20">
    <property type="entry name" value="Phosphorylase Kinase, domain 1"/>
    <property type="match status" value="2"/>
</dbReference>
<dbReference type="GO" id="GO:0005524">
    <property type="term" value="F:ATP binding"/>
    <property type="evidence" value="ECO:0007669"/>
    <property type="project" value="UniProtKB-KW"/>
</dbReference>
<evidence type="ECO:0000256" key="14">
    <source>
        <dbReference type="ARBA" id="ARBA00048679"/>
    </source>
</evidence>
<evidence type="ECO:0000256" key="5">
    <source>
        <dbReference type="ARBA" id="ARBA00019973"/>
    </source>
</evidence>
<dbReference type="Pfam" id="PF00069">
    <property type="entry name" value="Pkinase"/>
    <property type="match status" value="1"/>
</dbReference>
<dbReference type="SUPFAM" id="SSF56112">
    <property type="entry name" value="Protein kinase-like (PK-like)"/>
    <property type="match status" value="1"/>
</dbReference>
<feature type="region of interest" description="Disordered" evidence="15">
    <location>
        <begin position="1"/>
        <end position="36"/>
    </location>
</feature>
<evidence type="ECO:0000256" key="6">
    <source>
        <dbReference type="ARBA" id="ARBA00022527"/>
    </source>
</evidence>
<dbReference type="InterPro" id="IPR051175">
    <property type="entry name" value="CLK_kinases"/>
</dbReference>
<protein>
    <recommendedName>
        <fullName evidence="5">EKC/KEOPS complex subunit BUD32</fullName>
        <ecNumber evidence="3">2.7.11.1</ecNumber>
    </recommendedName>
    <alternativeName>
        <fullName evidence="11 12">Atypical Serine/threonine protein kinase BUD32</fullName>
    </alternativeName>
    <alternativeName>
        <fullName evidence="4">EKC/KEOPS complex subunit bud32</fullName>
    </alternativeName>
</protein>
<feature type="domain" description="Protein kinase" evidence="16">
    <location>
        <begin position="1"/>
        <end position="440"/>
    </location>
</feature>
<evidence type="ECO:0000256" key="13">
    <source>
        <dbReference type="ARBA" id="ARBA00047899"/>
    </source>
</evidence>
<accession>A0AAN6X5Z1</accession>
<comment type="catalytic activity">
    <reaction evidence="13">
        <text>L-threonyl-[protein] + ATP = O-phospho-L-threonyl-[protein] + ADP + H(+)</text>
        <dbReference type="Rhea" id="RHEA:46608"/>
        <dbReference type="Rhea" id="RHEA-COMP:11060"/>
        <dbReference type="Rhea" id="RHEA-COMP:11605"/>
        <dbReference type="ChEBI" id="CHEBI:15378"/>
        <dbReference type="ChEBI" id="CHEBI:30013"/>
        <dbReference type="ChEBI" id="CHEBI:30616"/>
        <dbReference type="ChEBI" id="CHEBI:61977"/>
        <dbReference type="ChEBI" id="CHEBI:456216"/>
        <dbReference type="EC" id="2.7.11.1"/>
    </reaction>
</comment>
<dbReference type="GO" id="GO:0005634">
    <property type="term" value="C:nucleus"/>
    <property type="evidence" value="ECO:0007669"/>
    <property type="project" value="TreeGrafter"/>
</dbReference>
<gene>
    <name evidence="17" type="ORF">QBC40DRAFT_318760</name>
</gene>
<keyword evidence="18" id="KW-1185">Reference proteome</keyword>
<dbReference type="PANTHER" id="PTHR45646">
    <property type="entry name" value="SERINE/THREONINE-PROTEIN KINASE DOA-RELATED"/>
    <property type="match status" value="1"/>
</dbReference>
<evidence type="ECO:0000256" key="3">
    <source>
        <dbReference type="ARBA" id="ARBA00012513"/>
    </source>
</evidence>
<dbReference type="Proteomes" id="UP001303160">
    <property type="component" value="Unassembled WGS sequence"/>
</dbReference>